<protein>
    <recommendedName>
        <fullName evidence="4">Transmembrane protein</fullName>
    </recommendedName>
</protein>
<comment type="caution">
    <text evidence="2">The sequence shown here is derived from an EMBL/GenBank/DDBJ whole genome shotgun (WGS) entry which is preliminary data.</text>
</comment>
<gene>
    <name evidence="2" type="ORF">TIFTF001_037969</name>
</gene>
<organism evidence="2 3">
    <name type="scientific">Ficus carica</name>
    <name type="common">Common fig</name>
    <dbReference type="NCBI Taxonomy" id="3494"/>
    <lineage>
        <taxon>Eukaryota</taxon>
        <taxon>Viridiplantae</taxon>
        <taxon>Streptophyta</taxon>
        <taxon>Embryophyta</taxon>
        <taxon>Tracheophyta</taxon>
        <taxon>Spermatophyta</taxon>
        <taxon>Magnoliopsida</taxon>
        <taxon>eudicotyledons</taxon>
        <taxon>Gunneridae</taxon>
        <taxon>Pentapetalae</taxon>
        <taxon>rosids</taxon>
        <taxon>fabids</taxon>
        <taxon>Rosales</taxon>
        <taxon>Moraceae</taxon>
        <taxon>Ficeae</taxon>
        <taxon>Ficus</taxon>
    </lineage>
</organism>
<dbReference type="Proteomes" id="UP001187192">
    <property type="component" value="Unassembled WGS sequence"/>
</dbReference>
<evidence type="ECO:0000256" key="1">
    <source>
        <dbReference type="SAM" id="Phobius"/>
    </source>
</evidence>
<keyword evidence="1" id="KW-0472">Membrane</keyword>
<keyword evidence="3" id="KW-1185">Reference proteome</keyword>
<evidence type="ECO:0000313" key="3">
    <source>
        <dbReference type="Proteomes" id="UP001187192"/>
    </source>
</evidence>
<evidence type="ECO:0008006" key="4">
    <source>
        <dbReference type="Google" id="ProtNLM"/>
    </source>
</evidence>
<feature type="transmembrane region" description="Helical" evidence="1">
    <location>
        <begin position="55"/>
        <end position="74"/>
    </location>
</feature>
<keyword evidence="1" id="KW-0812">Transmembrane</keyword>
<dbReference type="AlphaFoldDB" id="A0AA88E6K8"/>
<keyword evidence="1" id="KW-1133">Transmembrane helix</keyword>
<name>A0AA88E6K8_FICCA</name>
<sequence>MPSEGWVEAVSEPSVESWSPFVILRSGHRAFPPCYWPSFRDDLIAPMVAPALRGVALLGVVVVPLFLLSVSVFVCNKGGDLAFVSPVVRVFLCVWDRGLLRISPSGLITYVLSRRFVDFRSIWWFPSRSVAGRLSYSEFYYVGLSLCWCLALAL</sequence>
<proteinExistence type="predicted"/>
<dbReference type="EMBL" id="BTGU01000730">
    <property type="protein sequence ID" value="GMN68919.1"/>
    <property type="molecule type" value="Genomic_DNA"/>
</dbReference>
<evidence type="ECO:0000313" key="2">
    <source>
        <dbReference type="EMBL" id="GMN68919.1"/>
    </source>
</evidence>
<accession>A0AA88E6K8</accession>
<reference evidence="2" key="1">
    <citation type="submission" date="2023-07" db="EMBL/GenBank/DDBJ databases">
        <title>draft genome sequence of fig (Ficus carica).</title>
        <authorList>
            <person name="Takahashi T."/>
            <person name="Nishimura K."/>
        </authorList>
    </citation>
    <scope>NUCLEOTIDE SEQUENCE</scope>
</reference>